<name>A0A9X1SM12_9GAMM</name>
<evidence type="ECO:0000256" key="1">
    <source>
        <dbReference type="SAM" id="Phobius"/>
    </source>
</evidence>
<organism evidence="2 3">
    <name type="scientific">Limnobaculum eriocheiris</name>
    <dbReference type="NCBI Taxonomy" id="2897391"/>
    <lineage>
        <taxon>Bacteria</taxon>
        <taxon>Pseudomonadati</taxon>
        <taxon>Pseudomonadota</taxon>
        <taxon>Gammaproteobacteria</taxon>
        <taxon>Enterobacterales</taxon>
        <taxon>Budviciaceae</taxon>
        <taxon>Limnobaculum</taxon>
    </lineage>
</organism>
<reference evidence="2" key="1">
    <citation type="submission" date="2021-11" db="EMBL/GenBank/DDBJ databases">
        <title>Jinshanibacter sp. isolated from one year old Eriocheir sinensis.</title>
        <authorList>
            <person name="Li J.-Y."/>
            <person name="He W."/>
            <person name="Gao T.-H."/>
        </authorList>
    </citation>
    <scope>NUCLEOTIDE SEQUENCE</scope>
    <source>
        <strain evidence="2">LJY008</strain>
    </source>
</reference>
<dbReference type="RefSeq" id="WP_230611780.1">
    <property type="nucleotide sequence ID" value="NZ_JAJNAG010000074.1"/>
</dbReference>
<feature type="transmembrane region" description="Helical" evidence="1">
    <location>
        <begin position="7"/>
        <end position="24"/>
    </location>
</feature>
<proteinExistence type="predicted"/>
<accession>A0A9X1SM12</accession>
<evidence type="ECO:0000313" key="2">
    <source>
        <dbReference type="EMBL" id="MCD1127686.1"/>
    </source>
</evidence>
<keyword evidence="1" id="KW-0812">Transmembrane</keyword>
<keyword evidence="3" id="KW-1185">Reference proteome</keyword>
<dbReference type="Proteomes" id="UP001139171">
    <property type="component" value="Unassembled WGS sequence"/>
</dbReference>
<dbReference type="AlphaFoldDB" id="A0A9X1SM12"/>
<dbReference type="EMBL" id="JAJNAG010000074">
    <property type="protein sequence ID" value="MCD1127686.1"/>
    <property type="molecule type" value="Genomic_DNA"/>
</dbReference>
<sequence length="80" mass="8859">MTRSTALWQMHAAAVLFGISGIFGKLIISGVAVLVFGRALFAVLSLSLLLVKSRRLPWQGMCPRRTDYFCRSLVYPTKIG</sequence>
<keyword evidence="1" id="KW-1133">Transmembrane helix</keyword>
<gene>
    <name evidence="2" type="ORF">LPW36_17165</name>
</gene>
<evidence type="ECO:0000313" key="3">
    <source>
        <dbReference type="Proteomes" id="UP001139171"/>
    </source>
</evidence>
<comment type="caution">
    <text evidence="2">The sequence shown here is derived from an EMBL/GenBank/DDBJ whole genome shotgun (WGS) entry which is preliminary data.</text>
</comment>
<protein>
    <submittedName>
        <fullName evidence="2">Uncharacterized protein</fullName>
    </submittedName>
</protein>
<keyword evidence="1" id="KW-0472">Membrane</keyword>